<dbReference type="Pfam" id="PF00501">
    <property type="entry name" value="AMP-binding"/>
    <property type="match status" value="1"/>
</dbReference>
<dbReference type="PANTHER" id="PTHR43272:SF28">
    <property type="entry name" value="LONG-CHAIN-FATTY-ACID--COA LIGASE 1"/>
    <property type="match status" value="1"/>
</dbReference>
<comment type="function">
    <text evidence="14">Catalyzes the conversion of long-chain fatty acids to their active form acyl-CoAs for both synthesis of cellular lipids, and degradation via beta-oxidation.</text>
</comment>
<dbReference type="GeneTree" id="ENSGT00940000154508"/>
<comment type="catalytic activity">
    <reaction evidence="8">
        <text>a long-chain fatty acid + ATP + CoA = a long-chain fatty acyl-CoA + AMP + diphosphate</text>
        <dbReference type="Rhea" id="RHEA:15421"/>
        <dbReference type="ChEBI" id="CHEBI:30616"/>
        <dbReference type="ChEBI" id="CHEBI:33019"/>
        <dbReference type="ChEBI" id="CHEBI:57287"/>
        <dbReference type="ChEBI" id="CHEBI:57560"/>
        <dbReference type="ChEBI" id="CHEBI:83139"/>
        <dbReference type="ChEBI" id="CHEBI:456215"/>
        <dbReference type="EC" id="6.2.1.3"/>
    </reaction>
    <physiologicalReaction direction="left-to-right" evidence="8">
        <dbReference type="Rhea" id="RHEA:15422"/>
    </physiologicalReaction>
</comment>
<evidence type="ECO:0000256" key="9">
    <source>
        <dbReference type="ARBA" id="ARBA00024495"/>
    </source>
</evidence>
<evidence type="ECO:0000256" key="14">
    <source>
        <dbReference type="RuleBase" id="RU369030"/>
    </source>
</evidence>
<comment type="similarity">
    <text evidence="1 14">Belongs to the ATP-dependent AMP-binding enzyme family.</text>
</comment>
<comment type="catalytic activity">
    <reaction evidence="7">
        <text>5-hydroxy-(6E,8Z,11Z,14Z)-eicosatetraenoate + ATP + CoA = 5-hydroxy-(6E,8Z,11Z,14Z)-eicosatetraenoyl-CoA + AMP + diphosphate</text>
        <dbReference type="Rhea" id="RHEA:52108"/>
        <dbReference type="ChEBI" id="CHEBI:30616"/>
        <dbReference type="ChEBI" id="CHEBI:33019"/>
        <dbReference type="ChEBI" id="CHEBI:57287"/>
        <dbReference type="ChEBI" id="CHEBI:65341"/>
        <dbReference type="ChEBI" id="CHEBI:136407"/>
        <dbReference type="ChEBI" id="CHEBI:456215"/>
    </reaction>
    <physiologicalReaction direction="left-to-right" evidence="7">
        <dbReference type="Rhea" id="RHEA:52109"/>
    </physiologicalReaction>
</comment>
<proteinExistence type="inferred from homology"/>
<comment type="catalytic activity">
    <reaction evidence="12">
        <text>(E)-hexadec-2-enoate + ATP + CoA = (2E)-hexadecenoyl-CoA + AMP + diphosphate</text>
        <dbReference type="Rhea" id="RHEA:36139"/>
        <dbReference type="ChEBI" id="CHEBI:30616"/>
        <dbReference type="ChEBI" id="CHEBI:33019"/>
        <dbReference type="ChEBI" id="CHEBI:57287"/>
        <dbReference type="ChEBI" id="CHEBI:61526"/>
        <dbReference type="ChEBI" id="CHEBI:72745"/>
        <dbReference type="ChEBI" id="CHEBI:456215"/>
    </reaction>
    <physiologicalReaction direction="left-to-right" evidence="12">
        <dbReference type="Rhea" id="RHEA:36140"/>
    </physiologicalReaction>
</comment>
<dbReference type="STRING" id="42514.ENSPNAP00000003535"/>
<dbReference type="InterPro" id="IPR020845">
    <property type="entry name" value="AMP-binding_CS"/>
</dbReference>
<feature type="domain" description="AMP-dependent synthetase/ligase" evidence="15">
    <location>
        <begin position="117"/>
        <end position="515"/>
    </location>
</feature>
<dbReference type="Proteomes" id="UP001501920">
    <property type="component" value="Chromosome 11"/>
</dbReference>
<evidence type="ECO:0000256" key="11">
    <source>
        <dbReference type="ARBA" id="ARBA00024548"/>
    </source>
</evidence>
<evidence type="ECO:0000256" key="12">
    <source>
        <dbReference type="ARBA" id="ARBA00024565"/>
    </source>
</evidence>
<keyword evidence="2 14" id="KW-0436">Ligase</keyword>
<evidence type="ECO:0000256" key="5">
    <source>
        <dbReference type="ARBA" id="ARBA00022840"/>
    </source>
</evidence>
<comment type="catalytic activity">
    <reaction evidence="11">
        <text>(5Z,8Z,11Z,14Z)-eicosatetraenoate + ATP + CoA = (5Z,8Z,11Z,14Z)-eicosatetraenoyl-CoA + AMP + diphosphate</text>
        <dbReference type="Rhea" id="RHEA:19713"/>
        <dbReference type="ChEBI" id="CHEBI:30616"/>
        <dbReference type="ChEBI" id="CHEBI:32395"/>
        <dbReference type="ChEBI" id="CHEBI:33019"/>
        <dbReference type="ChEBI" id="CHEBI:57287"/>
        <dbReference type="ChEBI" id="CHEBI:57368"/>
        <dbReference type="ChEBI" id="CHEBI:456215"/>
        <dbReference type="EC" id="6.2.1.15"/>
    </reaction>
    <physiologicalReaction direction="left-to-right" evidence="11">
        <dbReference type="Rhea" id="RHEA:19714"/>
    </physiologicalReaction>
</comment>
<reference evidence="16" key="2">
    <citation type="submission" date="2025-08" db="UniProtKB">
        <authorList>
            <consortium name="Ensembl"/>
        </authorList>
    </citation>
    <scope>IDENTIFICATION</scope>
</reference>
<name>A0A3B4BYA2_PYGNA</name>
<comment type="catalytic activity">
    <reaction evidence="13">
        <text>hexadecanoate + ATP + CoA = hexadecanoyl-CoA + AMP + diphosphate</text>
        <dbReference type="Rhea" id="RHEA:30751"/>
        <dbReference type="ChEBI" id="CHEBI:7896"/>
        <dbReference type="ChEBI" id="CHEBI:30616"/>
        <dbReference type="ChEBI" id="CHEBI:33019"/>
        <dbReference type="ChEBI" id="CHEBI:57287"/>
        <dbReference type="ChEBI" id="CHEBI:57379"/>
        <dbReference type="ChEBI" id="CHEBI:456215"/>
    </reaction>
    <physiologicalReaction direction="left-to-right" evidence="13">
        <dbReference type="Rhea" id="RHEA:30752"/>
    </physiologicalReaction>
</comment>
<evidence type="ECO:0000256" key="4">
    <source>
        <dbReference type="ARBA" id="ARBA00022832"/>
    </source>
</evidence>
<dbReference type="PROSITE" id="PS00455">
    <property type="entry name" value="AMP_BINDING"/>
    <property type="match status" value="1"/>
</dbReference>
<dbReference type="AlphaFoldDB" id="A0A3B4BYA2"/>
<comment type="catalytic activity">
    <reaction evidence="9">
        <text>12-hydroxy-(5Z,8Z,10E,14Z)-eicosatetraenoate + ATP + CoA = 12-hydroxy-(5Z,8Z,10E,14Z)-eicosatetraenoyl-CoA + AMP + diphosphate</text>
        <dbReference type="Rhea" id="RHEA:52112"/>
        <dbReference type="ChEBI" id="CHEBI:30616"/>
        <dbReference type="ChEBI" id="CHEBI:33019"/>
        <dbReference type="ChEBI" id="CHEBI:57287"/>
        <dbReference type="ChEBI" id="CHEBI:90718"/>
        <dbReference type="ChEBI" id="CHEBI:136408"/>
        <dbReference type="ChEBI" id="CHEBI:456215"/>
    </reaction>
    <physiologicalReaction direction="left-to-right" evidence="9">
        <dbReference type="Rhea" id="RHEA:52113"/>
    </physiologicalReaction>
</comment>
<organism evidence="16 17">
    <name type="scientific">Pygocentrus nattereri</name>
    <name type="common">Red-bellied piranha</name>
    <dbReference type="NCBI Taxonomy" id="42514"/>
    <lineage>
        <taxon>Eukaryota</taxon>
        <taxon>Metazoa</taxon>
        <taxon>Chordata</taxon>
        <taxon>Craniata</taxon>
        <taxon>Vertebrata</taxon>
        <taxon>Euteleostomi</taxon>
        <taxon>Actinopterygii</taxon>
        <taxon>Neopterygii</taxon>
        <taxon>Teleostei</taxon>
        <taxon>Ostariophysi</taxon>
        <taxon>Characiformes</taxon>
        <taxon>Characoidei</taxon>
        <taxon>Pygocentrus</taxon>
    </lineage>
</organism>
<dbReference type="GO" id="GO:0016020">
    <property type="term" value="C:membrane"/>
    <property type="evidence" value="ECO:0007669"/>
    <property type="project" value="TreeGrafter"/>
</dbReference>
<reference evidence="16 17" key="1">
    <citation type="submission" date="2020-10" db="EMBL/GenBank/DDBJ databases">
        <title>Pygocentrus nattereri (red-bellied piranha) genome, fPygNat1, primary haplotype.</title>
        <authorList>
            <person name="Myers G."/>
            <person name="Meyer A."/>
            <person name="Karagic N."/>
            <person name="Pippel M."/>
            <person name="Winkler S."/>
            <person name="Tracey A."/>
            <person name="Wood J."/>
            <person name="Formenti G."/>
            <person name="Howe K."/>
            <person name="Fedrigo O."/>
            <person name="Jarvis E.D."/>
        </authorList>
    </citation>
    <scope>NUCLEOTIDE SEQUENCE [LARGE SCALE GENOMIC DNA]</scope>
</reference>
<evidence type="ECO:0000256" key="1">
    <source>
        <dbReference type="ARBA" id="ARBA00006432"/>
    </source>
</evidence>
<dbReference type="Ensembl" id="ENSPNAT00000008544.2">
    <property type="protein sequence ID" value="ENSPNAP00000003535.2"/>
    <property type="gene ID" value="ENSPNAG00000009971.2"/>
</dbReference>
<dbReference type="InterPro" id="IPR042099">
    <property type="entry name" value="ANL_N_sf"/>
</dbReference>
<dbReference type="GO" id="GO:0005783">
    <property type="term" value="C:endoplasmic reticulum"/>
    <property type="evidence" value="ECO:0007669"/>
    <property type="project" value="TreeGrafter"/>
</dbReference>
<keyword evidence="17" id="KW-1185">Reference proteome</keyword>
<reference evidence="16" key="3">
    <citation type="submission" date="2025-09" db="UniProtKB">
        <authorList>
            <consortium name="Ensembl"/>
        </authorList>
    </citation>
    <scope>IDENTIFICATION</scope>
</reference>
<protein>
    <recommendedName>
        <fullName evidence="14">Long-chain-fatty-acid--CoA ligase</fullName>
        <ecNumber evidence="14">6.2.1.3</ecNumber>
    </recommendedName>
</protein>
<dbReference type="SUPFAM" id="SSF56801">
    <property type="entry name" value="Acetyl-CoA synthetase-like"/>
    <property type="match status" value="1"/>
</dbReference>
<dbReference type="InterPro" id="IPR000873">
    <property type="entry name" value="AMP-dep_synth/lig_dom"/>
</dbReference>
<evidence type="ECO:0000313" key="17">
    <source>
        <dbReference type="Proteomes" id="UP001501920"/>
    </source>
</evidence>
<dbReference type="Gene3D" id="3.40.50.12780">
    <property type="entry name" value="N-terminal domain of ligase-like"/>
    <property type="match status" value="1"/>
</dbReference>
<evidence type="ECO:0000259" key="15">
    <source>
        <dbReference type="Pfam" id="PF00501"/>
    </source>
</evidence>
<dbReference type="GO" id="GO:0047676">
    <property type="term" value="F:arachidonate-CoA ligase activity"/>
    <property type="evidence" value="ECO:0007669"/>
    <property type="project" value="UniProtKB-EC"/>
</dbReference>
<sequence length="669" mass="74347">MQAHELLKQLRLPELDDVQQYVRSLSTRTLVGVGAFAAITTYWYAMRPKALKPPCDLRMQSVELPGGEFARRSALVDDDTLLSFYYNDATTMYECFTRGMRVSNNGPCVGARKPKKPYEWLSYSEVAERAANLGSALLHKGHSKTGDQFIGIFAQNRPEWTIAELACYTYSLVPVPLYDTLGTEAIDYIIEKTCISTVVCDVQAKACLLLDCISGRAHTLQTLILIEDFDSELVARAKKCGVDIISLKEAEATGDICFSFVSQPPHADDLAIICFTSGTTGNPKGAMLTHRNIVSNVSAFVKMTEVNAVTKHRLFSSLAAPHSFFTGVMLVHGGRIGYFQGDIRKLMDDLTTLRPTVFPVVPRLLNRMFDKILGQASTPLKKWILNFAFRRKEAEMMSGIMRRNSFWDKIIFKKVQASVGGCVRLMMTGAAPISASVLTFLRAALGCQFYEGYGQTECTAGCTITLSGDWTGGHVGPPMPCSYVKLVDVAEMNYLAVNGEGEVCVKGPNVFKGYLKDPEKTDEALDQDGWVHTGDIGKWLPNGTLKIIDRKKHIFKLAQGEYIAPEKIENVYIRSEAVVQAFVHGDSLQACLVAIIVPDPDFLPNWASKKGFHGSYEELCNNKVKDIALYAELFSIQNGLLTPTLKAKRTELRNHFRQQIDQLYSNIHM</sequence>
<dbReference type="GO" id="GO:0005524">
    <property type="term" value="F:ATP binding"/>
    <property type="evidence" value="ECO:0007669"/>
    <property type="project" value="UniProtKB-KW"/>
</dbReference>
<dbReference type="InterPro" id="IPR045311">
    <property type="entry name" value="LC-FACS_euk"/>
</dbReference>
<comment type="catalytic activity">
    <reaction evidence="10">
        <text>15-hydroxy-(5Z,8Z,11Z,13E)-eicosatetraenoate + ATP + CoA = 15-hydroxy-(5Z,8Z,11Z,13E)-eicosatetraenoyl-CoA + AMP + diphosphate</text>
        <dbReference type="Rhea" id="RHEA:52116"/>
        <dbReference type="ChEBI" id="CHEBI:30616"/>
        <dbReference type="ChEBI" id="CHEBI:33019"/>
        <dbReference type="ChEBI" id="CHEBI:57287"/>
        <dbReference type="ChEBI" id="CHEBI:78832"/>
        <dbReference type="ChEBI" id="CHEBI:136409"/>
        <dbReference type="ChEBI" id="CHEBI:456215"/>
    </reaction>
    <physiologicalReaction direction="left-to-right" evidence="10">
        <dbReference type="Rhea" id="RHEA:52117"/>
    </physiologicalReaction>
</comment>
<keyword evidence="3 14" id="KW-0547">Nucleotide-binding</keyword>
<evidence type="ECO:0000256" key="7">
    <source>
        <dbReference type="ARBA" id="ARBA00024469"/>
    </source>
</evidence>
<dbReference type="PANTHER" id="PTHR43272">
    <property type="entry name" value="LONG-CHAIN-FATTY-ACID--COA LIGASE"/>
    <property type="match status" value="1"/>
</dbReference>
<dbReference type="EC" id="6.2.1.3" evidence="14"/>
<evidence type="ECO:0000256" key="10">
    <source>
        <dbReference type="ARBA" id="ARBA00024532"/>
    </source>
</evidence>
<evidence type="ECO:0000256" key="3">
    <source>
        <dbReference type="ARBA" id="ARBA00022741"/>
    </source>
</evidence>
<evidence type="ECO:0000256" key="8">
    <source>
        <dbReference type="ARBA" id="ARBA00024484"/>
    </source>
</evidence>
<keyword evidence="5 14" id="KW-0067">ATP-binding</keyword>
<keyword evidence="6 14" id="KW-0443">Lipid metabolism</keyword>
<evidence type="ECO:0000256" key="2">
    <source>
        <dbReference type="ARBA" id="ARBA00022598"/>
    </source>
</evidence>
<keyword evidence="4 14" id="KW-0276">Fatty acid metabolism</keyword>
<dbReference type="CDD" id="cd05927">
    <property type="entry name" value="LC-FACS_euk"/>
    <property type="match status" value="1"/>
</dbReference>
<evidence type="ECO:0000256" key="13">
    <source>
        <dbReference type="ARBA" id="ARBA00049139"/>
    </source>
</evidence>
<evidence type="ECO:0000256" key="6">
    <source>
        <dbReference type="ARBA" id="ARBA00023098"/>
    </source>
</evidence>
<accession>A0A3B4BYA2</accession>
<evidence type="ECO:0000313" key="16">
    <source>
        <dbReference type="Ensembl" id="ENSPNAP00000003535.2"/>
    </source>
</evidence>